<evidence type="ECO:0000313" key="3">
    <source>
        <dbReference type="WBParaSite" id="TTAC_0000322901-mRNA-1"/>
    </source>
</evidence>
<dbReference type="Proteomes" id="UP000274429">
    <property type="component" value="Unassembled WGS sequence"/>
</dbReference>
<protein>
    <submittedName>
        <fullName evidence="3">Not1-domain-containing protein</fullName>
    </submittedName>
</protein>
<dbReference type="AlphaFoldDB" id="A0A0R3WR39"/>
<accession>A0A0R3WR39</accession>
<reference evidence="3" key="1">
    <citation type="submission" date="2017-02" db="UniProtKB">
        <authorList>
            <consortium name="WormBaseParasite"/>
        </authorList>
    </citation>
    <scope>IDENTIFICATION</scope>
</reference>
<evidence type="ECO:0000313" key="2">
    <source>
        <dbReference type="Proteomes" id="UP000274429"/>
    </source>
</evidence>
<dbReference type="EMBL" id="UYWX01002077">
    <property type="protein sequence ID" value="VDM22170.1"/>
    <property type="molecule type" value="Genomic_DNA"/>
</dbReference>
<gene>
    <name evidence="1" type="ORF">TTAC_LOCUS3214</name>
</gene>
<reference evidence="1 2" key="2">
    <citation type="submission" date="2018-11" db="EMBL/GenBank/DDBJ databases">
        <authorList>
            <consortium name="Pathogen Informatics"/>
        </authorList>
    </citation>
    <scope>NUCLEOTIDE SEQUENCE [LARGE SCALE GENOMIC DNA]</scope>
</reference>
<dbReference type="OrthoDB" id="185373at2759"/>
<dbReference type="STRING" id="6205.A0A0R3WR39"/>
<proteinExistence type="predicted"/>
<sequence length="559" mass="60651">MVGAADSTASRFASLDDQARRALANAFVTYFGRQKTPISYLDTIKKILRELGLSNESIATLIPAGSATKYTILANRIKAGEIEEVTMELEQMHKSISQETSPLGHISQQNMDLLGEALAVSNTYAGADAVEGVCSTPRFTPKQLEDLFWALINVAGIKSPAFSATKIGEQYLNVSDMDGIVLFLNKMADSYPQHLSIILSRWFINKFVQLDAVRATRVLEEILRKNNVTLPTMALGAYNYELVKASTSKEDASTLGLGAKLLSERLEPFNHLRKVRNVHAAIEDLCQNHQIFAAYALRDWACQLGLTLLPQTTEVLLATKVFGDSLPRIPADLFSPDRLTLRGSISLNPLIPRLQEIIASLNSTVEEATAASVATAVDAAAVAIADHPFVTDTSVVAQSLRPSVFKKTQFAFWSVVHQVIDSSGSLLSSPENLTLLAAKLIAAGHETSVLAWISCLLRKDAIAALCCGGLVSPKSNANFVELLYRRPDLQYAVATSPALASLTPEQKDMVVRAFSLLKRPHLPTLALALSDKTFDQAQSIIDKLGDEAIPTLASFANSQ</sequence>
<evidence type="ECO:0000313" key="1">
    <source>
        <dbReference type="EMBL" id="VDM22170.1"/>
    </source>
</evidence>
<name>A0A0R3WR39_HYDTA</name>
<keyword evidence="2" id="KW-1185">Reference proteome</keyword>
<organism evidence="3">
    <name type="scientific">Hydatigena taeniaeformis</name>
    <name type="common">Feline tapeworm</name>
    <name type="synonym">Taenia taeniaeformis</name>
    <dbReference type="NCBI Taxonomy" id="6205"/>
    <lineage>
        <taxon>Eukaryota</taxon>
        <taxon>Metazoa</taxon>
        <taxon>Spiralia</taxon>
        <taxon>Lophotrochozoa</taxon>
        <taxon>Platyhelminthes</taxon>
        <taxon>Cestoda</taxon>
        <taxon>Eucestoda</taxon>
        <taxon>Cyclophyllidea</taxon>
        <taxon>Taeniidae</taxon>
        <taxon>Hydatigera</taxon>
    </lineage>
</organism>
<dbReference type="WBParaSite" id="TTAC_0000322901-mRNA-1">
    <property type="protein sequence ID" value="TTAC_0000322901-mRNA-1"/>
    <property type="gene ID" value="TTAC_0000322901"/>
</dbReference>